<protein>
    <recommendedName>
        <fullName evidence="2">Fe2OG dioxygenase domain-containing protein</fullName>
    </recommendedName>
</protein>
<evidence type="ECO:0000313" key="4">
    <source>
        <dbReference type="Proteomes" id="UP001595947"/>
    </source>
</evidence>
<dbReference type="Gene3D" id="2.60.120.590">
    <property type="entry name" value="Alpha-ketoglutarate-dependent dioxygenase AlkB-like"/>
    <property type="match status" value="1"/>
</dbReference>
<proteinExistence type="inferred from homology"/>
<keyword evidence="4" id="KW-1185">Reference proteome</keyword>
<keyword evidence="1" id="KW-0408">Iron</keyword>
<dbReference type="Proteomes" id="UP001595947">
    <property type="component" value="Unassembled WGS sequence"/>
</dbReference>
<dbReference type="EMBL" id="JBHSIV010000013">
    <property type="protein sequence ID" value="MFC5063373.1"/>
    <property type="molecule type" value="Genomic_DNA"/>
</dbReference>
<organism evidence="3 4">
    <name type="scientific">Actinomycetospora atypica</name>
    <dbReference type="NCBI Taxonomy" id="1290095"/>
    <lineage>
        <taxon>Bacteria</taxon>
        <taxon>Bacillati</taxon>
        <taxon>Actinomycetota</taxon>
        <taxon>Actinomycetes</taxon>
        <taxon>Pseudonocardiales</taxon>
        <taxon>Pseudonocardiaceae</taxon>
        <taxon>Actinomycetospora</taxon>
    </lineage>
</organism>
<comment type="similarity">
    <text evidence="1">Belongs to the iron/ascorbate-dependent oxidoreductase family.</text>
</comment>
<reference evidence="4" key="1">
    <citation type="journal article" date="2019" name="Int. J. Syst. Evol. Microbiol.">
        <title>The Global Catalogue of Microorganisms (GCM) 10K type strain sequencing project: providing services to taxonomists for standard genome sequencing and annotation.</title>
        <authorList>
            <consortium name="The Broad Institute Genomics Platform"/>
            <consortium name="The Broad Institute Genome Sequencing Center for Infectious Disease"/>
            <person name="Wu L."/>
            <person name="Ma J."/>
        </authorList>
    </citation>
    <scope>NUCLEOTIDE SEQUENCE [LARGE SCALE GENOMIC DNA]</scope>
    <source>
        <strain evidence="4">CGMCC 4.7093</strain>
    </source>
</reference>
<keyword evidence="1" id="KW-0479">Metal-binding</keyword>
<dbReference type="InterPro" id="IPR037151">
    <property type="entry name" value="AlkB-like_sf"/>
</dbReference>
<evidence type="ECO:0000259" key="2">
    <source>
        <dbReference type="PROSITE" id="PS51471"/>
    </source>
</evidence>
<dbReference type="PROSITE" id="PS51471">
    <property type="entry name" value="FE2OG_OXY"/>
    <property type="match status" value="1"/>
</dbReference>
<dbReference type="RefSeq" id="WP_378036722.1">
    <property type="nucleotide sequence ID" value="NZ_JBHSIV010000013.1"/>
</dbReference>
<comment type="caution">
    <text evidence="3">The sequence shown here is derived from an EMBL/GenBank/DDBJ whole genome shotgun (WGS) entry which is preliminary data.</text>
</comment>
<gene>
    <name evidence="3" type="ORF">ACFPBZ_14225</name>
</gene>
<dbReference type="SUPFAM" id="SSF51197">
    <property type="entry name" value="Clavaminate synthase-like"/>
    <property type="match status" value="1"/>
</dbReference>
<keyword evidence="1" id="KW-0560">Oxidoreductase</keyword>
<sequence length="211" mass="22375">MSSRRATSLPGLARDLGAVLHRTVRDGAAHEAGVVPGVLRRAVLDELAAGAFVPLPPVEGPFGVRQEGEHLVLTGAEIDRWPAVRSLHAAVVAAVHEHTAEIDGLAEWHPDEITVQRYLPGSSGISVHRDGRRHRGLVAILTLEGSARLRQCSDREGTTVRSFDADAGSLVVLRGPGLAGVEDDRPLHAVDGPSGHPRTSFTLRVARPTPG</sequence>
<feature type="domain" description="Fe2OG dioxygenase" evidence="2">
    <location>
        <begin position="109"/>
        <end position="207"/>
    </location>
</feature>
<accession>A0ABV9YMX0</accession>
<evidence type="ECO:0000313" key="3">
    <source>
        <dbReference type="EMBL" id="MFC5063373.1"/>
    </source>
</evidence>
<name>A0ABV9YMX0_9PSEU</name>
<evidence type="ECO:0000256" key="1">
    <source>
        <dbReference type="RuleBase" id="RU003682"/>
    </source>
</evidence>
<dbReference type="InterPro" id="IPR005123">
    <property type="entry name" value="Oxoglu/Fe-dep_dioxygenase_dom"/>
</dbReference>